<dbReference type="AlphaFoldDB" id="A0A7S5S128"/>
<proteinExistence type="predicted"/>
<dbReference type="NCBIfam" id="TIGR00756">
    <property type="entry name" value="PPR"/>
    <property type="match status" value="3"/>
</dbReference>
<name>A0A7S5S128_WHEAT</name>
<dbReference type="InterPro" id="IPR002885">
    <property type="entry name" value="PPR_rpt"/>
</dbReference>
<dbReference type="PANTHER" id="PTHR47942:SF16">
    <property type="entry name" value="PENTATRICOPEPTIDE REPEAT DOMAIN CONTAINING PROTEIN-RELATED"/>
    <property type="match status" value="1"/>
</dbReference>
<dbReference type="Pfam" id="PF13041">
    <property type="entry name" value="PPR_2"/>
    <property type="match status" value="1"/>
</dbReference>
<dbReference type="PROSITE" id="PS51375">
    <property type="entry name" value="PPR"/>
    <property type="match status" value="3"/>
</dbReference>
<evidence type="ECO:0000256" key="3">
    <source>
        <dbReference type="PROSITE-ProRule" id="PRU00708"/>
    </source>
</evidence>
<organism evidence="5">
    <name type="scientific">Triticum aestivum</name>
    <name type="common">Wheat</name>
    <dbReference type="NCBI Taxonomy" id="4565"/>
    <lineage>
        <taxon>Eukaryota</taxon>
        <taxon>Viridiplantae</taxon>
        <taxon>Streptophyta</taxon>
        <taxon>Embryophyta</taxon>
        <taxon>Tracheophyta</taxon>
        <taxon>Spermatophyta</taxon>
        <taxon>Magnoliopsida</taxon>
        <taxon>Liliopsida</taxon>
        <taxon>Poales</taxon>
        <taxon>Poaceae</taxon>
        <taxon>BOP clade</taxon>
        <taxon>Pooideae</taxon>
        <taxon>Triticodae</taxon>
        <taxon>Triticeae</taxon>
        <taxon>Triticinae</taxon>
        <taxon>Triticum</taxon>
    </lineage>
</organism>
<keyword evidence="1" id="KW-0677">Repeat</keyword>
<dbReference type="Gene3D" id="1.25.40.10">
    <property type="entry name" value="Tetratricopeptide repeat domain"/>
    <property type="match status" value="2"/>
</dbReference>
<accession>A0A7S5S128</accession>
<keyword evidence="2" id="KW-0809">Transit peptide</keyword>
<evidence type="ECO:0000256" key="1">
    <source>
        <dbReference type="ARBA" id="ARBA00022737"/>
    </source>
</evidence>
<evidence type="ECO:0000313" key="5">
    <source>
        <dbReference type="EMBL" id="QIP66411.1"/>
    </source>
</evidence>
<dbReference type="InterPro" id="IPR051222">
    <property type="entry name" value="PPR/CCM1_RNA-binding"/>
</dbReference>
<dbReference type="EMBL" id="MT014102">
    <property type="protein sequence ID" value="QIP66257.1"/>
    <property type="molecule type" value="Genomic_DNA"/>
</dbReference>
<reference evidence="5" key="1">
    <citation type="journal article" date="2021" name="Nat. Commun.">
        <title>The genetic basis of cytoplasmic male sterility and fertility restoration in wheat.</title>
        <authorList>
            <person name="Melonek J."/>
            <person name="Duarte J."/>
            <person name="Martin J."/>
            <person name="Beuf L."/>
            <person name="Murigneux A."/>
            <person name="Varenne P."/>
            <person name="Comadran J."/>
            <person name="Specel S."/>
            <person name="Levadoux S."/>
            <person name="Bernath-Levin K."/>
            <person name="Torney F."/>
            <person name="Pichon J.-P."/>
            <person name="Perez P."/>
            <person name="Small I."/>
        </authorList>
    </citation>
    <scope>NUCLEOTIDE SEQUENCE</scope>
    <source>
        <strain evidence="4">Anapurna.300k_Assembly_195</strain>
        <strain evidence="5">FIELDER.NODE_162_length_2364_cov_135.693</strain>
    </source>
</reference>
<feature type="repeat" description="PPR" evidence="3">
    <location>
        <begin position="155"/>
        <end position="190"/>
    </location>
</feature>
<protein>
    <submittedName>
        <fullName evidence="5">Restorer of fertility-like protein</fullName>
    </submittedName>
</protein>
<evidence type="ECO:0000313" key="4">
    <source>
        <dbReference type="EMBL" id="QIP66257.1"/>
    </source>
</evidence>
<evidence type="ECO:0000256" key="2">
    <source>
        <dbReference type="ARBA" id="ARBA00022946"/>
    </source>
</evidence>
<dbReference type="Pfam" id="PF01535">
    <property type="entry name" value="PPR"/>
    <property type="match status" value="2"/>
</dbReference>
<sequence>MPRLSSTTTTPMSPLRLRLRLRARHSASTSHSSRSWEPHAAFAAAAERARSGNLTPEDAHDLFDELLRQGNPVQERPLNKLLSALARAPASAACRNGPALAVNLFSRISQGARLRVAQPTACTYGVLMDCCCRAHRLDLTLAFFGGLLRTGLEADQVIFCTLLKGLCHAKCTDEALNVLLHRMPELGCTPNVVAYNTVIHGFFREGQVGKACNLFHEMRQQGVTPDVVTYNSVIDVLCMLVDLGSDRVKSNVKGMSQEPTFVAFDPNRIALIGGTSNRQMVLVPYCQRI</sequence>
<dbReference type="EMBL" id="MT014425">
    <property type="protein sequence ID" value="QIP66411.1"/>
    <property type="molecule type" value="Genomic_DNA"/>
</dbReference>
<dbReference type="PANTHER" id="PTHR47942">
    <property type="entry name" value="TETRATRICOPEPTIDE REPEAT (TPR)-LIKE SUPERFAMILY PROTEIN-RELATED"/>
    <property type="match status" value="1"/>
</dbReference>
<feature type="repeat" description="PPR" evidence="3">
    <location>
        <begin position="120"/>
        <end position="154"/>
    </location>
</feature>
<feature type="repeat" description="PPR" evidence="3">
    <location>
        <begin position="191"/>
        <end position="225"/>
    </location>
</feature>
<dbReference type="InterPro" id="IPR011990">
    <property type="entry name" value="TPR-like_helical_dom_sf"/>
</dbReference>